<reference evidence="1" key="1">
    <citation type="journal article" date="2023" name="Mol. Phylogenet. Evol.">
        <title>Genome-scale phylogeny and comparative genomics of the fungal order Sordariales.</title>
        <authorList>
            <person name="Hensen N."/>
            <person name="Bonometti L."/>
            <person name="Westerberg I."/>
            <person name="Brannstrom I.O."/>
            <person name="Guillou S."/>
            <person name="Cros-Aarteil S."/>
            <person name="Calhoun S."/>
            <person name="Haridas S."/>
            <person name="Kuo A."/>
            <person name="Mondo S."/>
            <person name="Pangilinan J."/>
            <person name="Riley R."/>
            <person name="LaButti K."/>
            <person name="Andreopoulos B."/>
            <person name="Lipzen A."/>
            <person name="Chen C."/>
            <person name="Yan M."/>
            <person name="Daum C."/>
            <person name="Ng V."/>
            <person name="Clum A."/>
            <person name="Steindorff A."/>
            <person name="Ohm R.A."/>
            <person name="Martin F."/>
            <person name="Silar P."/>
            <person name="Natvig D.O."/>
            <person name="Lalanne C."/>
            <person name="Gautier V."/>
            <person name="Ament-Velasquez S.L."/>
            <person name="Kruys A."/>
            <person name="Hutchinson M.I."/>
            <person name="Powell A.J."/>
            <person name="Barry K."/>
            <person name="Miller A.N."/>
            <person name="Grigoriev I.V."/>
            <person name="Debuchy R."/>
            <person name="Gladieux P."/>
            <person name="Hiltunen Thoren M."/>
            <person name="Johannesson H."/>
        </authorList>
    </citation>
    <scope>NUCLEOTIDE SEQUENCE</scope>
    <source>
        <strain evidence="1">CBS 508.74</strain>
    </source>
</reference>
<dbReference type="EMBL" id="MU853349">
    <property type="protein sequence ID" value="KAK4110661.1"/>
    <property type="molecule type" value="Genomic_DNA"/>
</dbReference>
<dbReference type="AlphaFoldDB" id="A0AAN6QJD2"/>
<dbReference type="Proteomes" id="UP001302812">
    <property type="component" value="Unassembled WGS sequence"/>
</dbReference>
<sequence>MCTHIRAVLCFGYISARTMPIARAQETCCGFESAQASIQARHHLLCTCTATVCQRQLPSGITQCSSNSHSDGSSTSATRYLHIYSLSDVTPLHHLSVCYV</sequence>
<gene>
    <name evidence="1" type="ORF">N656DRAFT_195059</name>
</gene>
<evidence type="ECO:0000313" key="1">
    <source>
        <dbReference type="EMBL" id="KAK4110661.1"/>
    </source>
</evidence>
<proteinExistence type="predicted"/>
<comment type="caution">
    <text evidence="1">The sequence shown here is derived from an EMBL/GenBank/DDBJ whole genome shotgun (WGS) entry which is preliminary data.</text>
</comment>
<keyword evidence="2" id="KW-1185">Reference proteome</keyword>
<organism evidence="1 2">
    <name type="scientific">Canariomyces notabilis</name>
    <dbReference type="NCBI Taxonomy" id="2074819"/>
    <lineage>
        <taxon>Eukaryota</taxon>
        <taxon>Fungi</taxon>
        <taxon>Dikarya</taxon>
        <taxon>Ascomycota</taxon>
        <taxon>Pezizomycotina</taxon>
        <taxon>Sordariomycetes</taxon>
        <taxon>Sordariomycetidae</taxon>
        <taxon>Sordariales</taxon>
        <taxon>Chaetomiaceae</taxon>
        <taxon>Canariomyces</taxon>
    </lineage>
</organism>
<reference evidence="1" key="2">
    <citation type="submission" date="2023-05" db="EMBL/GenBank/DDBJ databases">
        <authorList>
            <consortium name="Lawrence Berkeley National Laboratory"/>
            <person name="Steindorff A."/>
            <person name="Hensen N."/>
            <person name="Bonometti L."/>
            <person name="Westerberg I."/>
            <person name="Brannstrom I.O."/>
            <person name="Guillou S."/>
            <person name="Cros-Aarteil S."/>
            <person name="Calhoun S."/>
            <person name="Haridas S."/>
            <person name="Kuo A."/>
            <person name="Mondo S."/>
            <person name="Pangilinan J."/>
            <person name="Riley R."/>
            <person name="Labutti K."/>
            <person name="Andreopoulos B."/>
            <person name="Lipzen A."/>
            <person name="Chen C."/>
            <person name="Yanf M."/>
            <person name="Daum C."/>
            <person name="Ng V."/>
            <person name="Clum A."/>
            <person name="Ohm R."/>
            <person name="Martin F."/>
            <person name="Silar P."/>
            <person name="Natvig D."/>
            <person name="Lalanne C."/>
            <person name="Gautier V."/>
            <person name="Ament-Velasquez S.L."/>
            <person name="Kruys A."/>
            <person name="Hutchinson M.I."/>
            <person name="Powell A.J."/>
            <person name="Barry K."/>
            <person name="Miller A.N."/>
            <person name="Grigoriev I.V."/>
            <person name="Debuchy R."/>
            <person name="Gladieux P."/>
            <person name="Thoren M.H."/>
            <person name="Johannesson H."/>
        </authorList>
    </citation>
    <scope>NUCLEOTIDE SEQUENCE</scope>
    <source>
        <strain evidence="1">CBS 508.74</strain>
    </source>
</reference>
<dbReference type="RefSeq" id="XP_064668231.1">
    <property type="nucleotide sequence ID" value="XM_064808841.1"/>
</dbReference>
<name>A0AAN6QJD2_9PEZI</name>
<dbReference type="GeneID" id="89932964"/>
<accession>A0AAN6QJD2</accession>
<protein>
    <submittedName>
        <fullName evidence="1">Uncharacterized protein</fullName>
    </submittedName>
</protein>
<evidence type="ECO:0000313" key="2">
    <source>
        <dbReference type="Proteomes" id="UP001302812"/>
    </source>
</evidence>